<dbReference type="Proteomes" id="UP000027238">
    <property type="component" value="Unassembled WGS sequence"/>
</dbReference>
<keyword evidence="3" id="KW-1185">Reference proteome</keyword>
<comment type="caution">
    <text evidence="2">The sequence shown here is derived from an EMBL/GenBank/DDBJ whole genome shotgun (WGS) entry which is preliminary data.</text>
</comment>
<feature type="region of interest" description="Disordered" evidence="1">
    <location>
        <begin position="1"/>
        <end position="55"/>
    </location>
</feature>
<accession>A0A066X351</accession>
<organism evidence="2 3">
    <name type="scientific">Colletotrichum sublineola</name>
    <name type="common">Sorghum anthracnose fungus</name>
    <dbReference type="NCBI Taxonomy" id="1173701"/>
    <lineage>
        <taxon>Eukaryota</taxon>
        <taxon>Fungi</taxon>
        <taxon>Dikarya</taxon>
        <taxon>Ascomycota</taxon>
        <taxon>Pezizomycotina</taxon>
        <taxon>Sordariomycetes</taxon>
        <taxon>Hypocreomycetidae</taxon>
        <taxon>Glomerellales</taxon>
        <taxon>Glomerellaceae</taxon>
        <taxon>Colletotrichum</taxon>
        <taxon>Colletotrichum graminicola species complex</taxon>
    </lineage>
</organism>
<dbReference type="AlphaFoldDB" id="A0A066X351"/>
<dbReference type="EMBL" id="JMSE01001235">
    <property type="protein sequence ID" value="KDN63387.1"/>
    <property type="molecule type" value="Genomic_DNA"/>
</dbReference>
<evidence type="ECO:0000256" key="1">
    <source>
        <dbReference type="SAM" id="MobiDB-lite"/>
    </source>
</evidence>
<dbReference type="HOGENOM" id="CLU_918316_0_0_1"/>
<sequence>MHLPTVNRGVGTKRPKPPLPGHGTSKTKTCQGRAGVQPPLPPGGEQEGFSGSNFTIGGDQGGSLLGYSELVKWHGFRPFELITLGHLRSRPYLAAGTRHPALLSAPFSQLKPHAAGAKSNDRAHLPNVKASSGLHWNRTKPARQVAAGRFANLYRVDHPSARAIFFADPLRRLNPPATPGHGLRLPSSTPLSRSSGQKMSCADLGLGRTLSGWLQVEDVCLAGGTIEKFIAVGLLPCIHSFGAMPNRPKSSVALLPAVTSTKGTPYFASSRIVWGASCTTKFPAQSVLGSQRGLMADGDTALS</sequence>
<proteinExistence type="predicted"/>
<name>A0A066X351_COLSU</name>
<evidence type="ECO:0000313" key="2">
    <source>
        <dbReference type="EMBL" id="KDN63387.1"/>
    </source>
</evidence>
<protein>
    <submittedName>
        <fullName evidence="2">Uncharacterized protein</fullName>
    </submittedName>
</protein>
<evidence type="ECO:0000313" key="3">
    <source>
        <dbReference type="Proteomes" id="UP000027238"/>
    </source>
</evidence>
<reference evidence="3" key="1">
    <citation type="journal article" date="2014" name="Genome Announc.">
        <title>Draft genome sequence of Colletotrichum sublineola, a destructive pathogen of cultivated sorghum.</title>
        <authorList>
            <person name="Baroncelli R."/>
            <person name="Sanz-Martin J.M."/>
            <person name="Rech G.E."/>
            <person name="Sukno S.A."/>
            <person name="Thon M.R."/>
        </authorList>
    </citation>
    <scope>NUCLEOTIDE SEQUENCE [LARGE SCALE GENOMIC DNA]</scope>
    <source>
        <strain evidence="3">TX430BB</strain>
    </source>
</reference>
<gene>
    <name evidence="2" type="ORF">CSUB01_06801</name>
</gene>